<keyword evidence="1" id="KW-0805">Transcription regulation</keyword>
<gene>
    <name evidence="5" type="ORF">BRM3_00085</name>
</gene>
<proteinExistence type="predicted"/>
<dbReference type="PANTHER" id="PTHR46796">
    <property type="entry name" value="HTH-TYPE TRANSCRIPTIONAL ACTIVATOR RHAS-RELATED"/>
    <property type="match status" value="1"/>
</dbReference>
<dbReference type="PROSITE" id="PS00041">
    <property type="entry name" value="HTH_ARAC_FAMILY_1"/>
    <property type="match status" value="1"/>
</dbReference>
<reference evidence="5" key="1">
    <citation type="submission" date="2022-10" db="EMBL/GenBank/DDBJ databases">
        <title>Whole-Genome Sequencing of Brachybacterium huguangmaarense BRM-3, Isolated from Betula schmidtii.</title>
        <authorList>
            <person name="Haam D."/>
        </authorList>
    </citation>
    <scope>NUCLEOTIDE SEQUENCE</scope>
    <source>
        <strain evidence="5">BRM-3</strain>
    </source>
</reference>
<name>A0ABY6G113_9MICO</name>
<dbReference type="RefSeq" id="WP_263594094.1">
    <property type="nucleotide sequence ID" value="NZ_CP107020.1"/>
</dbReference>
<keyword evidence="3" id="KW-0804">Transcription</keyword>
<evidence type="ECO:0000256" key="3">
    <source>
        <dbReference type="ARBA" id="ARBA00023163"/>
    </source>
</evidence>
<organism evidence="5 6">
    <name type="scientific">Brachybacterium huguangmaarense</name>
    <dbReference type="NCBI Taxonomy" id="1652028"/>
    <lineage>
        <taxon>Bacteria</taxon>
        <taxon>Bacillati</taxon>
        <taxon>Actinomycetota</taxon>
        <taxon>Actinomycetes</taxon>
        <taxon>Micrococcales</taxon>
        <taxon>Dermabacteraceae</taxon>
        <taxon>Brachybacterium</taxon>
    </lineage>
</organism>
<dbReference type="InterPro" id="IPR018060">
    <property type="entry name" value="HTH_AraC"/>
</dbReference>
<dbReference type="InterPro" id="IPR050204">
    <property type="entry name" value="AraC_XylS_family_regulators"/>
</dbReference>
<dbReference type="InterPro" id="IPR009057">
    <property type="entry name" value="Homeodomain-like_sf"/>
</dbReference>
<dbReference type="Pfam" id="PF12833">
    <property type="entry name" value="HTH_18"/>
    <property type="match status" value="1"/>
</dbReference>
<dbReference type="EMBL" id="CP107020">
    <property type="protein sequence ID" value="UYG16881.1"/>
    <property type="molecule type" value="Genomic_DNA"/>
</dbReference>
<dbReference type="Proteomes" id="UP001164305">
    <property type="component" value="Chromosome"/>
</dbReference>
<feature type="domain" description="HTH araC/xylS-type" evidence="4">
    <location>
        <begin position="11"/>
        <end position="111"/>
    </location>
</feature>
<sequence length="247" mass="26520">MSPVTRALTEERWASVLDAAHEHAAMLTVADLADVAGYSPFHFSRVFAAHVGIGPGQYLTVLRIDAAKRLLLADPWPVVDVAAEVGFDSLSSFSRRFRDTVGVPPAHLRRLADRIGDRPPRPFSMLSVSRAAVHVVLDLPADLGSRADPSVWVGWYPQPAPIGLPRSGVLVSGRTDVDLPLCDGAPFLLGFAVAARADPWEQLVPSAPVVAAHPLPVVGPGRLTLHFGVQETRRMPMLSALPSLCRS</sequence>
<dbReference type="InterPro" id="IPR018062">
    <property type="entry name" value="HTH_AraC-typ_CS"/>
</dbReference>
<dbReference type="PRINTS" id="PR00032">
    <property type="entry name" value="HTHARAC"/>
</dbReference>
<evidence type="ECO:0000313" key="6">
    <source>
        <dbReference type="Proteomes" id="UP001164305"/>
    </source>
</evidence>
<dbReference type="PROSITE" id="PS01124">
    <property type="entry name" value="HTH_ARAC_FAMILY_2"/>
    <property type="match status" value="1"/>
</dbReference>
<dbReference type="InterPro" id="IPR020449">
    <property type="entry name" value="Tscrpt_reg_AraC-type_HTH"/>
</dbReference>
<dbReference type="Gene3D" id="1.10.10.60">
    <property type="entry name" value="Homeodomain-like"/>
    <property type="match status" value="2"/>
</dbReference>
<protein>
    <submittedName>
        <fullName evidence="5">Helix-turn-helix transcriptional regulator</fullName>
    </submittedName>
</protein>
<dbReference type="SMART" id="SM00342">
    <property type="entry name" value="HTH_ARAC"/>
    <property type="match status" value="1"/>
</dbReference>
<evidence type="ECO:0000259" key="4">
    <source>
        <dbReference type="PROSITE" id="PS01124"/>
    </source>
</evidence>
<accession>A0ABY6G113</accession>
<evidence type="ECO:0000256" key="1">
    <source>
        <dbReference type="ARBA" id="ARBA00023015"/>
    </source>
</evidence>
<evidence type="ECO:0000256" key="2">
    <source>
        <dbReference type="ARBA" id="ARBA00023125"/>
    </source>
</evidence>
<evidence type="ECO:0000313" key="5">
    <source>
        <dbReference type="EMBL" id="UYG16881.1"/>
    </source>
</evidence>
<dbReference type="SUPFAM" id="SSF46689">
    <property type="entry name" value="Homeodomain-like"/>
    <property type="match status" value="2"/>
</dbReference>
<keyword evidence="2" id="KW-0238">DNA-binding</keyword>
<keyword evidence="6" id="KW-1185">Reference proteome</keyword>